<name>A0A183B7X9_9TREM</name>
<protein>
    <submittedName>
        <fullName evidence="2">Proline rich coiled-coil 2B</fullName>
    </submittedName>
</protein>
<organism evidence="2">
    <name type="scientific">Echinostoma caproni</name>
    <dbReference type="NCBI Taxonomy" id="27848"/>
    <lineage>
        <taxon>Eukaryota</taxon>
        <taxon>Metazoa</taxon>
        <taxon>Spiralia</taxon>
        <taxon>Lophotrochozoa</taxon>
        <taxon>Platyhelminthes</taxon>
        <taxon>Trematoda</taxon>
        <taxon>Digenea</taxon>
        <taxon>Plagiorchiida</taxon>
        <taxon>Echinostomata</taxon>
        <taxon>Echinostomatoidea</taxon>
        <taxon>Echinostomatidae</taxon>
        <taxon>Echinostoma</taxon>
    </lineage>
</organism>
<evidence type="ECO:0000256" key="1">
    <source>
        <dbReference type="SAM" id="MobiDB-lite"/>
    </source>
</evidence>
<accession>A0A183B7X9</accession>
<reference evidence="2" key="1">
    <citation type="submission" date="2016-06" db="UniProtKB">
        <authorList>
            <consortium name="WormBaseParasite"/>
        </authorList>
    </citation>
    <scope>IDENTIFICATION</scope>
</reference>
<feature type="region of interest" description="Disordered" evidence="1">
    <location>
        <begin position="1"/>
        <end position="240"/>
    </location>
</feature>
<dbReference type="AlphaFoldDB" id="A0A183B7X9"/>
<feature type="compositionally biased region" description="Polar residues" evidence="1">
    <location>
        <begin position="14"/>
        <end position="28"/>
    </location>
</feature>
<evidence type="ECO:0000313" key="2">
    <source>
        <dbReference type="WBParaSite" id="ECPE_0001535401-mRNA-1"/>
    </source>
</evidence>
<feature type="compositionally biased region" description="Basic and acidic residues" evidence="1">
    <location>
        <begin position="128"/>
        <end position="138"/>
    </location>
</feature>
<sequence length="240" mass="25815">LRRSRDFVPGPGDSTVTDSQSSSCQKPSEFSACKQEEEQTREQLARVEVSGTQEGSREDLDTEELDTSHAWHRVGRAQWNSGNNLQQQPLQPPNHTPAHPRQRYPSGPHGDADSNVPSTTNAPLRPAPDTRRGGHGDWSRGCAGWRQRSYSGSERATVVVGQHPRGRGTGTLFGSEADDSHARGRGRGRGLNSGAGVGRFTFSHRGGGIGRATHSNMQGSLRSAAPSSGPPPVIYSFDKS</sequence>
<dbReference type="WBParaSite" id="ECPE_0001535401-mRNA-1">
    <property type="protein sequence ID" value="ECPE_0001535401-mRNA-1"/>
    <property type="gene ID" value="ECPE_0001535401"/>
</dbReference>
<feature type="compositionally biased region" description="Basic and acidic residues" evidence="1">
    <location>
        <begin position="34"/>
        <end position="45"/>
    </location>
</feature>
<proteinExistence type="predicted"/>